<name>A0A2A5AGF2_9GAMM</name>
<evidence type="ECO:0000313" key="1">
    <source>
        <dbReference type="EMBL" id="PCJ18329.1"/>
    </source>
</evidence>
<evidence type="ECO:0000313" key="2">
    <source>
        <dbReference type="Proteomes" id="UP000218327"/>
    </source>
</evidence>
<sequence>MTNHDVEEALTEGTDQSDIGGVDAIVGMILSPPADWREVIEPLPPHAVTAMAKQARAISVRAAMLSEYATARRDPDQGHDAGVEAARRIYVSARCLLGCDRPDSGVFSF</sequence>
<proteinExistence type="predicted"/>
<comment type="caution">
    <text evidence="1">The sequence shown here is derived from an EMBL/GenBank/DDBJ whole genome shotgun (WGS) entry which is preliminary data.</text>
</comment>
<reference evidence="2" key="1">
    <citation type="submission" date="2017-08" db="EMBL/GenBank/DDBJ databases">
        <title>A dynamic microbial community with high functional redundancy inhabits the cold, oxic subseafloor aquifer.</title>
        <authorList>
            <person name="Tully B.J."/>
            <person name="Wheat C.G."/>
            <person name="Glazer B.T."/>
            <person name="Huber J.A."/>
        </authorList>
    </citation>
    <scope>NUCLEOTIDE SEQUENCE [LARGE SCALE GENOMIC DNA]</scope>
</reference>
<dbReference type="Proteomes" id="UP000218327">
    <property type="component" value="Unassembled WGS sequence"/>
</dbReference>
<dbReference type="EMBL" id="NVVJ01000101">
    <property type="protein sequence ID" value="PCJ18329.1"/>
    <property type="molecule type" value="Genomic_DNA"/>
</dbReference>
<dbReference type="AlphaFoldDB" id="A0A2A5AGF2"/>
<organism evidence="1 2">
    <name type="scientific">SAR86 cluster bacterium</name>
    <dbReference type="NCBI Taxonomy" id="2030880"/>
    <lineage>
        <taxon>Bacteria</taxon>
        <taxon>Pseudomonadati</taxon>
        <taxon>Pseudomonadota</taxon>
        <taxon>Gammaproteobacteria</taxon>
        <taxon>SAR86 cluster</taxon>
    </lineage>
</organism>
<gene>
    <name evidence="1" type="ORF">COA96_17065</name>
</gene>
<protein>
    <submittedName>
        <fullName evidence="1">Uncharacterized protein</fullName>
    </submittedName>
</protein>
<accession>A0A2A5AGF2</accession>